<reference evidence="3 4" key="1">
    <citation type="submission" date="2019-02" db="EMBL/GenBank/DDBJ databases">
        <title>The genomic architecture of introgression among sibling species of bacteria.</title>
        <authorList>
            <person name="Cavassim M.I.A."/>
            <person name="Moeskjaer S."/>
            <person name="Moslemi C."/>
            <person name="Fields B."/>
            <person name="Bachmann A."/>
            <person name="Vilhjalmsson B."/>
            <person name="Schierup M.H."/>
            <person name="Young J.P.W."/>
            <person name="Andersen S.U."/>
        </authorList>
    </citation>
    <scope>NUCLEOTIDE SEQUENCE [LARGE SCALE GENOMIC DNA]</scope>
    <source>
        <strain evidence="3 4">SM135B</strain>
    </source>
</reference>
<feature type="transmembrane region" description="Helical" evidence="1">
    <location>
        <begin position="116"/>
        <end position="135"/>
    </location>
</feature>
<feature type="transmembrane region" description="Helical" evidence="1">
    <location>
        <begin position="42"/>
        <end position="67"/>
    </location>
</feature>
<evidence type="ECO:0000256" key="1">
    <source>
        <dbReference type="SAM" id="Phobius"/>
    </source>
</evidence>
<accession>A0A7M3DQN8</accession>
<keyword evidence="1" id="KW-0812">Transmembrane</keyword>
<dbReference type="GO" id="GO:0008237">
    <property type="term" value="F:metallopeptidase activity"/>
    <property type="evidence" value="ECO:0007669"/>
    <property type="project" value="UniProtKB-KW"/>
</dbReference>
<evidence type="ECO:0000259" key="2">
    <source>
        <dbReference type="Pfam" id="PF02517"/>
    </source>
</evidence>
<dbReference type="Proteomes" id="UP000292974">
    <property type="component" value="Unassembled WGS sequence"/>
</dbReference>
<keyword evidence="3" id="KW-0645">Protease</keyword>
<evidence type="ECO:0000313" key="3">
    <source>
        <dbReference type="EMBL" id="TAY50998.1"/>
    </source>
</evidence>
<keyword evidence="1" id="KW-0472">Membrane</keyword>
<feature type="transmembrane region" description="Helical" evidence="1">
    <location>
        <begin position="186"/>
        <end position="205"/>
    </location>
</feature>
<dbReference type="Pfam" id="PF02517">
    <property type="entry name" value="Rce1-like"/>
    <property type="match status" value="1"/>
</dbReference>
<sequence>MTSIRGQISRYPLFAFFAIAYILTWLGWILPERIYVGTLLTGALALPFLLMVPGPLYAALIVTATTGGRPGIGALLKKFAIWRVGWEWFAVALLLAPAIGVTAAYLNMVFGGPNPTAALIASVPTILMMFAIRLVNPLDGPMQEELGWRGFALPRLQERHLPLVASAILGVLVVIWHVPLVLLDMLPAYALFGTFAFTIVFGWLFNNTRSSVLMTLIAHAADGLVITGNLGLNAIDSQRQIMLLVATWCVTALVVVMLYGATLTGKPNTHMPPKPT</sequence>
<feature type="transmembrane region" description="Helical" evidence="1">
    <location>
        <begin position="12"/>
        <end position="30"/>
    </location>
</feature>
<keyword evidence="1" id="KW-1133">Transmembrane helix</keyword>
<dbReference type="GO" id="GO:0004175">
    <property type="term" value="F:endopeptidase activity"/>
    <property type="evidence" value="ECO:0007669"/>
    <property type="project" value="UniProtKB-ARBA"/>
</dbReference>
<dbReference type="EMBL" id="SIOP01000001">
    <property type="protein sequence ID" value="TAY50998.1"/>
    <property type="molecule type" value="Genomic_DNA"/>
</dbReference>
<dbReference type="InterPro" id="IPR003675">
    <property type="entry name" value="Rce1/LyrA-like_dom"/>
</dbReference>
<gene>
    <name evidence="3" type="ORF">ELH90_04390</name>
</gene>
<organism evidence="3 4">
    <name type="scientific">Rhizobium leguminosarum</name>
    <dbReference type="NCBI Taxonomy" id="384"/>
    <lineage>
        <taxon>Bacteria</taxon>
        <taxon>Pseudomonadati</taxon>
        <taxon>Pseudomonadota</taxon>
        <taxon>Alphaproteobacteria</taxon>
        <taxon>Hyphomicrobiales</taxon>
        <taxon>Rhizobiaceae</taxon>
        <taxon>Rhizobium/Agrobacterium group</taxon>
        <taxon>Rhizobium</taxon>
    </lineage>
</organism>
<dbReference type="RefSeq" id="WP_130715877.1">
    <property type="nucleotide sequence ID" value="NZ_SIOP01000001.1"/>
</dbReference>
<evidence type="ECO:0000313" key="4">
    <source>
        <dbReference type="Proteomes" id="UP000292974"/>
    </source>
</evidence>
<dbReference type="AlphaFoldDB" id="A0A7M3DQN8"/>
<keyword evidence="3" id="KW-0482">Metalloprotease</keyword>
<dbReference type="GO" id="GO:0080120">
    <property type="term" value="P:CAAX-box protein maturation"/>
    <property type="evidence" value="ECO:0007669"/>
    <property type="project" value="UniProtKB-ARBA"/>
</dbReference>
<feature type="domain" description="CAAX prenyl protease 2/Lysostaphin resistance protein A-like" evidence="2">
    <location>
        <begin position="134"/>
        <end position="221"/>
    </location>
</feature>
<keyword evidence="3" id="KW-0378">Hydrolase</keyword>
<name>A0A7M3DQN8_RHILE</name>
<comment type="caution">
    <text evidence="3">The sequence shown here is derived from an EMBL/GenBank/DDBJ whole genome shotgun (WGS) entry which is preliminary data.</text>
</comment>
<proteinExistence type="predicted"/>
<protein>
    <submittedName>
        <fullName evidence="3">CPBP family intramembrane metalloprotease</fullName>
    </submittedName>
</protein>
<feature type="transmembrane region" description="Helical" evidence="1">
    <location>
        <begin position="88"/>
        <end position="110"/>
    </location>
</feature>
<feature type="transmembrane region" description="Helical" evidence="1">
    <location>
        <begin position="241"/>
        <end position="261"/>
    </location>
</feature>
<dbReference type="GO" id="GO:0006508">
    <property type="term" value="P:proteolysis"/>
    <property type="evidence" value="ECO:0007669"/>
    <property type="project" value="UniProtKB-KW"/>
</dbReference>
<feature type="transmembrane region" description="Helical" evidence="1">
    <location>
        <begin position="161"/>
        <end position="180"/>
    </location>
</feature>